<evidence type="ECO:0000256" key="1">
    <source>
        <dbReference type="SAM" id="MobiDB-lite"/>
    </source>
</evidence>
<keyword evidence="3" id="KW-1185">Reference proteome</keyword>
<name>A0ABD0LGJ5_9CAEN</name>
<reference evidence="2 3" key="1">
    <citation type="journal article" date="2023" name="Sci. Data">
        <title>Genome assembly of the Korean intertidal mud-creeper Batillaria attramentaria.</title>
        <authorList>
            <person name="Patra A.K."/>
            <person name="Ho P.T."/>
            <person name="Jun S."/>
            <person name="Lee S.J."/>
            <person name="Kim Y."/>
            <person name="Won Y.J."/>
        </authorList>
    </citation>
    <scope>NUCLEOTIDE SEQUENCE [LARGE SCALE GENOMIC DNA]</scope>
    <source>
        <strain evidence="2">Wonlab-2016</strain>
    </source>
</reference>
<evidence type="ECO:0000313" key="3">
    <source>
        <dbReference type="Proteomes" id="UP001519460"/>
    </source>
</evidence>
<gene>
    <name evidence="2" type="ORF">BaRGS_00010591</name>
</gene>
<dbReference type="AlphaFoldDB" id="A0ABD0LGJ5"/>
<organism evidence="2 3">
    <name type="scientific">Batillaria attramentaria</name>
    <dbReference type="NCBI Taxonomy" id="370345"/>
    <lineage>
        <taxon>Eukaryota</taxon>
        <taxon>Metazoa</taxon>
        <taxon>Spiralia</taxon>
        <taxon>Lophotrochozoa</taxon>
        <taxon>Mollusca</taxon>
        <taxon>Gastropoda</taxon>
        <taxon>Caenogastropoda</taxon>
        <taxon>Sorbeoconcha</taxon>
        <taxon>Cerithioidea</taxon>
        <taxon>Batillariidae</taxon>
        <taxon>Batillaria</taxon>
    </lineage>
</organism>
<proteinExistence type="predicted"/>
<sequence>MQTADQGGMVGRRGVEGVEGGGVERGEAGHFGIISQVSGGLLFVSSQSLFILSNPSYVETQILFMKHRITPDQIFSRVVEGFPLEHPGAQFDLCCFHVDSSSVGVEREGDSSRARMSAKGAFLNYSPSYLECFRSTLSRAL</sequence>
<accession>A0ABD0LGJ5</accession>
<protein>
    <submittedName>
        <fullName evidence="2">Uncharacterized protein</fullName>
    </submittedName>
</protein>
<feature type="region of interest" description="Disordered" evidence="1">
    <location>
        <begin position="1"/>
        <end position="21"/>
    </location>
</feature>
<dbReference type="EMBL" id="JACVVK020000052">
    <property type="protein sequence ID" value="KAK7498331.1"/>
    <property type="molecule type" value="Genomic_DNA"/>
</dbReference>
<evidence type="ECO:0000313" key="2">
    <source>
        <dbReference type="EMBL" id="KAK7498331.1"/>
    </source>
</evidence>
<comment type="caution">
    <text evidence="2">The sequence shown here is derived from an EMBL/GenBank/DDBJ whole genome shotgun (WGS) entry which is preliminary data.</text>
</comment>
<dbReference type="Proteomes" id="UP001519460">
    <property type="component" value="Unassembled WGS sequence"/>
</dbReference>